<sequence length="806" mass="90096">MLGFTAPKEVSLPVLPLRDIVVFPHMIVPLFVGREKSVKALEHVMHEGKQIILLTQRSSAVDDPAPADLYEIGTMGTILQMLKLPDGTVKVLVEGSRRIKAKTYTRTDTFLEAIVEELPEAQDNQDAELEALARAVASQFEQYVKLNKKIPPEVIVSINQIEEASKLADTIAAHLTLKIEDKQNLLEAATAAARLEQIYGFMEGEIGVLQVEKRIRSRVKRQMEKTQREYYLNEQMKAIQKELGEGEDGVDEIGEIEKKIEDLKLTKEARDKAKAEIKKLRQMSPMSAEATVVRNYLDWITSVPWGKRTKVKKDIREAKKILDQDHYGLEKVKERMLEYLAVQQRTNKVKGPILCLVGPPGVGKTSLGQSIARATNRNFVRVSLGGVRDESEIRGHRRTYIGAMPGKIIQGMKKAKSSNPLFLLDEIDKLGSDWRGDPSSALLEVLDPEQNSKFSDHYLELDYDLSDVMFICTANSLNMPRPLLDRMEIIRLSGYMEDEKLQIVRQHLLKKQMKAAGLKPAEFSINDEALRHLIRYYTQEAGVRNLEREISNLCRKAIKEILMKGKDKIVITPRNLEKYAGIRKYRYGEVEAENKVGVVNGLAYTEFGGDILSIEAVTMPGKDGKVSTTGNLKDVMKESITVAEMLIKSRAARLGIDYKRLNETNIHVHVPEGATPKDGPSAGAAMTTAIVSALTGIEVHRDLAMTGEVNLRGYVTAIGGLKEKLLAASRSGINKVLIPEENAKDLPEIPDKIKKALEIVTVKTIEEVLQHALVRMPDPIISENIDKIGEIPPKTAENKGEPLIRH</sequence>
<feature type="active site" evidence="10 12">
    <location>
        <position position="724"/>
    </location>
</feature>
<comment type="subcellular location">
    <subcellularLocation>
        <location evidence="1 10 11">Cytoplasm</location>
    </subcellularLocation>
</comment>
<evidence type="ECO:0000256" key="14">
    <source>
        <dbReference type="PROSITE-ProRule" id="PRU01122"/>
    </source>
</evidence>
<keyword evidence="4 10" id="KW-0547">Nucleotide-binding</keyword>
<feature type="active site" evidence="10 12">
    <location>
        <position position="681"/>
    </location>
</feature>
<dbReference type="Gene3D" id="3.30.230.10">
    <property type="match status" value="1"/>
</dbReference>
<evidence type="ECO:0000256" key="12">
    <source>
        <dbReference type="PIRSR" id="PIRSR001174-1"/>
    </source>
</evidence>
<dbReference type="GO" id="GO:0005524">
    <property type="term" value="F:ATP binding"/>
    <property type="evidence" value="ECO:0007669"/>
    <property type="project" value="UniProtKB-UniRule"/>
</dbReference>
<dbReference type="InterPro" id="IPR020568">
    <property type="entry name" value="Ribosomal_Su5_D2-typ_SF"/>
</dbReference>
<dbReference type="Pfam" id="PF22667">
    <property type="entry name" value="Lon_lid"/>
    <property type="match status" value="1"/>
</dbReference>
<keyword evidence="6 10" id="KW-0720">Serine protease</keyword>
<dbReference type="GO" id="GO:0043565">
    <property type="term" value="F:sequence-specific DNA binding"/>
    <property type="evidence" value="ECO:0007669"/>
    <property type="project" value="UniProtKB-UniRule"/>
</dbReference>
<dbReference type="Gene3D" id="1.20.5.5270">
    <property type="match status" value="1"/>
</dbReference>
<dbReference type="InterPro" id="IPR003959">
    <property type="entry name" value="ATPase_AAA_core"/>
</dbReference>
<evidence type="ECO:0000256" key="3">
    <source>
        <dbReference type="ARBA" id="ARBA00022670"/>
    </source>
</evidence>
<dbReference type="InterPro" id="IPR027065">
    <property type="entry name" value="Lon_Prtase"/>
</dbReference>
<dbReference type="InterPro" id="IPR027543">
    <property type="entry name" value="Lon_bac"/>
</dbReference>
<keyword evidence="16" id="KW-0175">Coiled coil</keyword>
<keyword evidence="2 10" id="KW-0963">Cytoplasm</keyword>
<dbReference type="InterPro" id="IPR003111">
    <property type="entry name" value="Lon_prtase_N"/>
</dbReference>
<dbReference type="NCBIfam" id="NF008053">
    <property type="entry name" value="PRK10787.1"/>
    <property type="match status" value="1"/>
</dbReference>
<proteinExistence type="evidence at transcript level"/>
<evidence type="ECO:0000256" key="13">
    <source>
        <dbReference type="PIRSR" id="PIRSR001174-2"/>
    </source>
</evidence>
<comment type="subunit">
    <text evidence="10 11">Homohexamer. Organized in a ring with a central cavity.</text>
</comment>
<keyword evidence="5 10" id="KW-0378">Hydrolase</keyword>
<dbReference type="InterPro" id="IPR054594">
    <property type="entry name" value="Lon_lid"/>
</dbReference>
<organism evidence="19 20">
    <name type="scientific">Micavibrio aeruginosavorus</name>
    <dbReference type="NCBI Taxonomy" id="349221"/>
    <lineage>
        <taxon>Bacteria</taxon>
        <taxon>Pseudomonadati</taxon>
        <taxon>Bdellovibrionota</taxon>
        <taxon>Bdellovibrionia</taxon>
        <taxon>Bdellovibrionales</taxon>
        <taxon>Pseudobdellovibrionaceae</taxon>
        <taxon>Micavibrio</taxon>
    </lineage>
</organism>
<evidence type="ECO:0000256" key="6">
    <source>
        <dbReference type="ARBA" id="ARBA00022825"/>
    </source>
</evidence>
<feature type="domain" description="Lon N-terminal" evidence="18">
    <location>
        <begin position="12"/>
        <end position="206"/>
    </location>
</feature>
<dbReference type="SMART" id="SM00464">
    <property type="entry name" value="LON"/>
    <property type="match status" value="1"/>
</dbReference>
<dbReference type="SUPFAM" id="SSF88697">
    <property type="entry name" value="PUA domain-like"/>
    <property type="match status" value="1"/>
</dbReference>
<evidence type="ECO:0000256" key="11">
    <source>
        <dbReference type="PIRNR" id="PIRNR001174"/>
    </source>
</evidence>
<dbReference type="GO" id="GO:0034605">
    <property type="term" value="P:cellular response to heat"/>
    <property type="evidence" value="ECO:0007669"/>
    <property type="project" value="UniProtKB-UniRule"/>
</dbReference>
<dbReference type="PROSITE" id="PS51787">
    <property type="entry name" value="LON_N"/>
    <property type="match status" value="1"/>
</dbReference>
<dbReference type="InterPro" id="IPR008269">
    <property type="entry name" value="Lon_proteolytic"/>
</dbReference>
<accession>A0A7T5R0N7</accession>
<evidence type="ECO:0000256" key="16">
    <source>
        <dbReference type="SAM" id="Coils"/>
    </source>
</evidence>
<dbReference type="InterPro" id="IPR014721">
    <property type="entry name" value="Ribsml_uS5_D2-typ_fold_subgr"/>
</dbReference>
<dbReference type="Gene3D" id="1.20.58.1480">
    <property type="match status" value="1"/>
</dbReference>
<dbReference type="CDD" id="cd19500">
    <property type="entry name" value="RecA-like_Lon"/>
    <property type="match status" value="1"/>
</dbReference>
<dbReference type="Gene3D" id="2.30.130.40">
    <property type="entry name" value="LON domain-like"/>
    <property type="match status" value="1"/>
</dbReference>
<dbReference type="PROSITE" id="PS01046">
    <property type="entry name" value="LON_SER"/>
    <property type="match status" value="1"/>
</dbReference>
<dbReference type="PRINTS" id="PR00830">
    <property type="entry name" value="ENDOLAPTASE"/>
</dbReference>
<dbReference type="SUPFAM" id="SSF54211">
    <property type="entry name" value="Ribosomal protein S5 domain 2-like"/>
    <property type="match status" value="1"/>
</dbReference>
<evidence type="ECO:0000256" key="4">
    <source>
        <dbReference type="ARBA" id="ARBA00022741"/>
    </source>
</evidence>
<dbReference type="Pfam" id="PF05362">
    <property type="entry name" value="Lon_C"/>
    <property type="match status" value="1"/>
</dbReference>
<evidence type="ECO:0000256" key="8">
    <source>
        <dbReference type="ARBA" id="ARBA00023016"/>
    </source>
</evidence>
<dbReference type="GO" id="GO:0016887">
    <property type="term" value="F:ATP hydrolysis activity"/>
    <property type="evidence" value="ECO:0007669"/>
    <property type="project" value="UniProtKB-UniRule"/>
</dbReference>
<comment type="similarity">
    <text evidence="10 11 14 15">Belongs to the peptidase S16 family.</text>
</comment>
<dbReference type="GO" id="GO:0006515">
    <property type="term" value="P:protein quality control for misfolded or incompletely synthesized proteins"/>
    <property type="evidence" value="ECO:0007669"/>
    <property type="project" value="UniProtKB-UniRule"/>
</dbReference>
<dbReference type="AlphaFoldDB" id="A0A7T5R0N7"/>
<dbReference type="InterPro" id="IPR003593">
    <property type="entry name" value="AAA+_ATPase"/>
</dbReference>
<evidence type="ECO:0000259" key="17">
    <source>
        <dbReference type="PROSITE" id="PS51786"/>
    </source>
</evidence>
<dbReference type="NCBIfam" id="TIGR00763">
    <property type="entry name" value="lon"/>
    <property type="match status" value="1"/>
</dbReference>
<evidence type="ECO:0000256" key="9">
    <source>
        <dbReference type="ARBA" id="ARBA00050665"/>
    </source>
</evidence>
<dbReference type="EMBL" id="CP066681">
    <property type="protein sequence ID" value="QQG35289.1"/>
    <property type="molecule type" value="Genomic_DNA"/>
</dbReference>
<evidence type="ECO:0000256" key="10">
    <source>
        <dbReference type="HAMAP-Rule" id="MF_01973"/>
    </source>
</evidence>
<dbReference type="FunFam" id="3.40.50.300:FF:000021">
    <property type="entry name" value="Lon protease homolog"/>
    <property type="match status" value="1"/>
</dbReference>
<dbReference type="Pfam" id="PF00004">
    <property type="entry name" value="AAA"/>
    <property type="match status" value="1"/>
</dbReference>
<keyword evidence="7 10" id="KW-0067">ATP-binding</keyword>
<comment type="catalytic activity">
    <reaction evidence="9 10 11 14">
        <text>Hydrolysis of proteins in presence of ATP.</text>
        <dbReference type="EC" id="3.4.21.53"/>
    </reaction>
</comment>
<dbReference type="PIRSF" id="PIRSF001174">
    <property type="entry name" value="Lon_proteas"/>
    <property type="match status" value="1"/>
</dbReference>
<name>A0A7T5R0N7_9BACT</name>
<evidence type="ECO:0000313" key="20">
    <source>
        <dbReference type="Proteomes" id="UP000595362"/>
    </source>
</evidence>
<keyword evidence="8 10" id="KW-0346">Stress response</keyword>
<dbReference type="Proteomes" id="UP000595362">
    <property type="component" value="Chromosome"/>
</dbReference>
<dbReference type="Pfam" id="PF02190">
    <property type="entry name" value="LON_substr_bdg"/>
    <property type="match status" value="1"/>
</dbReference>
<dbReference type="EC" id="3.4.21.53" evidence="10 11"/>
<dbReference type="SUPFAM" id="SSF52540">
    <property type="entry name" value="P-loop containing nucleoside triphosphate hydrolases"/>
    <property type="match status" value="1"/>
</dbReference>
<dbReference type="GO" id="GO:0004252">
    <property type="term" value="F:serine-type endopeptidase activity"/>
    <property type="evidence" value="ECO:0007669"/>
    <property type="project" value="UniProtKB-UniRule"/>
</dbReference>
<dbReference type="Gene3D" id="3.40.50.300">
    <property type="entry name" value="P-loop containing nucleotide triphosphate hydrolases"/>
    <property type="match status" value="1"/>
</dbReference>
<dbReference type="SMART" id="SM00382">
    <property type="entry name" value="AAA"/>
    <property type="match status" value="1"/>
</dbReference>
<comment type="induction">
    <text evidence="10">By heat shock.</text>
</comment>
<protein>
    <recommendedName>
        <fullName evidence="10 11">Lon protease</fullName>
        <ecNumber evidence="10 11">3.4.21.53</ecNumber>
    </recommendedName>
    <alternativeName>
        <fullName evidence="10">ATP-dependent protease La</fullName>
    </alternativeName>
</protein>
<evidence type="ECO:0000256" key="2">
    <source>
        <dbReference type="ARBA" id="ARBA00022490"/>
    </source>
</evidence>
<dbReference type="PANTHER" id="PTHR10046">
    <property type="entry name" value="ATP DEPENDENT LON PROTEASE FAMILY MEMBER"/>
    <property type="match status" value="1"/>
</dbReference>
<dbReference type="InterPro" id="IPR046336">
    <property type="entry name" value="Lon_prtase_N_sf"/>
</dbReference>
<dbReference type="Gene3D" id="1.10.8.60">
    <property type="match status" value="1"/>
</dbReference>
<keyword evidence="3 10" id="KW-0645">Protease</keyword>
<dbReference type="InterPro" id="IPR027417">
    <property type="entry name" value="P-loop_NTPase"/>
</dbReference>
<dbReference type="InterPro" id="IPR008268">
    <property type="entry name" value="Peptidase_S16_AS"/>
</dbReference>
<evidence type="ECO:0000256" key="1">
    <source>
        <dbReference type="ARBA" id="ARBA00004496"/>
    </source>
</evidence>
<feature type="domain" description="Lon proteolytic" evidence="17">
    <location>
        <begin position="593"/>
        <end position="775"/>
    </location>
</feature>
<evidence type="ECO:0000256" key="5">
    <source>
        <dbReference type="ARBA" id="ARBA00022801"/>
    </source>
</evidence>
<evidence type="ECO:0000313" key="19">
    <source>
        <dbReference type="EMBL" id="QQG35289.1"/>
    </source>
</evidence>
<evidence type="ECO:0000256" key="7">
    <source>
        <dbReference type="ARBA" id="ARBA00022840"/>
    </source>
</evidence>
<gene>
    <name evidence="10 19" type="primary">lon</name>
    <name evidence="19" type="ORF">HYS17_06930</name>
</gene>
<dbReference type="PROSITE" id="PS51786">
    <property type="entry name" value="LON_PROTEOLYTIC"/>
    <property type="match status" value="1"/>
</dbReference>
<dbReference type="InterPro" id="IPR015947">
    <property type="entry name" value="PUA-like_sf"/>
</dbReference>
<dbReference type="HAMAP" id="MF_01973">
    <property type="entry name" value="lon_bact"/>
    <property type="match status" value="1"/>
</dbReference>
<dbReference type="GO" id="GO:0005737">
    <property type="term" value="C:cytoplasm"/>
    <property type="evidence" value="ECO:0007669"/>
    <property type="project" value="UniProtKB-SubCell"/>
</dbReference>
<reference evidence="19 20" key="1">
    <citation type="submission" date="2020-07" db="EMBL/GenBank/DDBJ databases">
        <title>Huge and variable diversity of episymbiotic CPR bacteria and DPANN archaea in groundwater ecosystems.</title>
        <authorList>
            <person name="He C.Y."/>
            <person name="Keren R."/>
            <person name="Whittaker M."/>
            <person name="Farag I.F."/>
            <person name="Doudna J."/>
            <person name="Cate J.H.D."/>
            <person name="Banfield J.F."/>
        </authorList>
    </citation>
    <scope>NUCLEOTIDE SEQUENCE [LARGE SCALE GENOMIC DNA]</scope>
    <source>
        <strain evidence="19">NC_groundwater_70_Ag_B-0.1um_54_66</strain>
    </source>
</reference>
<comment type="function">
    <text evidence="10">ATP-dependent serine protease that mediates the selective degradation of mutant and abnormal proteins as well as certain short-lived regulatory proteins. Required for cellular homeostasis and for survival from DNA damage and developmental changes induced by stress. Degrades polypeptides processively to yield small peptide fragments that are 5 to 10 amino acids long. Binds to DNA in a double-stranded, site-specific manner.</text>
</comment>
<feature type="coiled-coil region" evidence="16">
    <location>
        <begin position="256"/>
        <end position="283"/>
    </location>
</feature>
<feature type="binding site" evidence="10 13">
    <location>
        <begin position="358"/>
        <end position="365"/>
    </location>
    <ligand>
        <name>ATP</name>
        <dbReference type="ChEBI" id="CHEBI:30616"/>
    </ligand>
</feature>
<evidence type="ECO:0000256" key="15">
    <source>
        <dbReference type="RuleBase" id="RU000591"/>
    </source>
</evidence>
<evidence type="ECO:0000259" key="18">
    <source>
        <dbReference type="PROSITE" id="PS51787"/>
    </source>
</evidence>
<dbReference type="GO" id="GO:0004176">
    <property type="term" value="F:ATP-dependent peptidase activity"/>
    <property type="evidence" value="ECO:0007669"/>
    <property type="project" value="UniProtKB-UniRule"/>
</dbReference>
<dbReference type="InterPro" id="IPR004815">
    <property type="entry name" value="Lon_bac/euk-typ"/>
</dbReference>
<dbReference type="FunFam" id="1.20.5.5270:FF:000002">
    <property type="entry name" value="Lon protease homolog"/>
    <property type="match status" value="1"/>
</dbReference>